<keyword evidence="5 7" id="KW-0067">ATP-binding</keyword>
<keyword evidence="2" id="KW-0808">Transferase</keyword>
<comment type="similarity">
    <text evidence="7">Belongs to the ubiquitin-conjugating enzyme family.</text>
</comment>
<dbReference type="EC" id="2.3.2.23" evidence="1"/>
<reference evidence="10 11" key="1">
    <citation type="journal article" date="2011" name="Genome Res.">
        <title>Phylogeny-wide analysis of social amoeba genomes highlights ancient origins for complex intercellular communication.</title>
        <authorList>
            <person name="Heidel A.J."/>
            <person name="Lawal H.M."/>
            <person name="Felder M."/>
            <person name="Schilde C."/>
            <person name="Helps N.R."/>
            <person name="Tunggal B."/>
            <person name="Rivero F."/>
            <person name="John U."/>
            <person name="Schleicher M."/>
            <person name="Eichinger L."/>
            <person name="Platzer M."/>
            <person name="Noegel A.A."/>
            <person name="Schaap P."/>
            <person name="Gloeckner G."/>
        </authorList>
    </citation>
    <scope>NUCLEOTIDE SEQUENCE [LARGE SCALE GENOMIC DNA]</scope>
    <source>
        <strain evidence="11">ATCC 26659 / Pp 5 / PN500</strain>
    </source>
</reference>
<comment type="caution">
    <text evidence="10">The sequence shown here is derived from an EMBL/GenBank/DDBJ whole genome shotgun (WGS) entry which is preliminary data.</text>
</comment>
<dbReference type="InterPro" id="IPR016135">
    <property type="entry name" value="UBQ-conjugating_enzyme/RWD"/>
</dbReference>
<sequence>MSELPQALLSRLKYELNLFEKDPPPGIQAWIAADKVDHLEASIIGPESTPYHKGVFKLEIIMPMRYPFEPPKVKFITPIYHPNVDNQGRICLDTLNMPPKGVWAPSLNLLTVLSTIRLLMSEPNPYDPLMQDITDEFKNNHPQFLRTAEQWTKKYAKEDEEGKVTSKEKNDNSTTTSTSSTTTTTTTSNNNNNSSSTSSNVNKYNGKRERENDLDKDNDHPTKVNRNQQEKVIIKDDEKEEEEEEENDQSINKENEKEDKVEEDDDEDENDGW</sequence>
<dbReference type="CDD" id="cd23805">
    <property type="entry name" value="UBCc_UBE2T"/>
    <property type="match status" value="1"/>
</dbReference>
<evidence type="ECO:0000256" key="1">
    <source>
        <dbReference type="ARBA" id="ARBA00012486"/>
    </source>
</evidence>
<feature type="compositionally biased region" description="Basic and acidic residues" evidence="8">
    <location>
        <begin position="251"/>
        <end position="260"/>
    </location>
</feature>
<feature type="compositionally biased region" description="Basic and acidic residues" evidence="8">
    <location>
        <begin position="206"/>
        <end position="237"/>
    </location>
</feature>
<organism evidence="10 11">
    <name type="scientific">Heterostelium pallidum (strain ATCC 26659 / Pp 5 / PN500)</name>
    <name type="common">Cellular slime mold</name>
    <name type="synonym">Polysphondylium pallidum</name>
    <dbReference type="NCBI Taxonomy" id="670386"/>
    <lineage>
        <taxon>Eukaryota</taxon>
        <taxon>Amoebozoa</taxon>
        <taxon>Evosea</taxon>
        <taxon>Eumycetozoa</taxon>
        <taxon>Dictyostelia</taxon>
        <taxon>Acytosteliales</taxon>
        <taxon>Acytosteliaceae</taxon>
        <taxon>Heterostelium</taxon>
    </lineage>
</organism>
<protein>
    <recommendedName>
        <fullName evidence="1">E2 ubiquitin-conjugating enzyme</fullName>
        <ecNumber evidence="1">2.3.2.23</ecNumber>
    </recommendedName>
</protein>
<name>D3AWH3_HETP5</name>
<dbReference type="SMART" id="SM00212">
    <property type="entry name" value="UBCc"/>
    <property type="match status" value="1"/>
</dbReference>
<keyword evidence="4 7" id="KW-0833">Ubl conjugation pathway</keyword>
<evidence type="ECO:0000313" key="11">
    <source>
        <dbReference type="Proteomes" id="UP000001396"/>
    </source>
</evidence>
<feature type="compositionally biased region" description="Low complexity" evidence="8">
    <location>
        <begin position="172"/>
        <end position="200"/>
    </location>
</feature>
<dbReference type="InterPro" id="IPR023313">
    <property type="entry name" value="UBQ-conjugating_AS"/>
</dbReference>
<feature type="compositionally biased region" description="Acidic residues" evidence="8">
    <location>
        <begin position="238"/>
        <end position="248"/>
    </location>
</feature>
<evidence type="ECO:0000313" key="10">
    <source>
        <dbReference type="EMBL" id="EFA86646.1"/>
    </source>
</evidence>
<dbReference type="SUPFAM" id="SSF54495">
    <property type="entry name" value="UBC-like"/>
    <property type="match status" value="1"/>
</dbReference>
<dbReference type="PROSITE" id="PS50127">
    <property type="entry name" value="UBC_2"/>
    <property type="match status" value="1"/>
</dbReference>
<dbReference type="AlphaFoldDB" id="D3AWH3"/>
<dbReference type="Gene3D" id="3.10.110.10">
    <property type="entry name" value="Ubiquitin Conjugating Enzyme"/>
    <property type="match status" value="1"/>
</dbReference>
<evidence type="ECO:0000256" key="2">
    <source>
        <dbReference type="ARBA" id="ARBA00022679"/>
    </source>
</evidence>
<feature type="region of interest" description="Disordered" evidence="8">
    <location>
        <begin position="156"/>
        <end position="273"/>
    </location>
</feature>
<gene>
    <name evidence="10" type="ORF">PPL_00447</name>
</gene>
<evidence type="ECO:0000256" key="7">
    <source>
        <dbReference type="RuleBase" id="RU362109"/>
    </source>
</evidence>
<evidence type="ECO:0000256" key="3">
    <source>
        <dbReference type="ARBA" id="ARBA00022741"/>
    </source>
</evidence>
<proteinExistence type="inferred from homology"/>
<dbReference type="PANTHER" id="PTHR24068">
    <property type="entry name" value="UBIQUITIN-CONJUGATING ENZYME E2"/>
    <property type="match status" value="1"/>
</dbReference>
<dbReference type="RefSeq" id="XP_020438751.1">
    <property type="nucleotide sequence ID" value="XM_020571477.1"/>
</dbReference>
<dbReference type="InParanoid" id="D3AWH3"/>
<evidence type="ECO:0000256" key="8">
    <source>
        <dbReference type="SAM" id="MobiDB-lite"/>
    </source>
</evidence>
<keyword evidence="11" id="KW-1185">Reference proteome</keyword>
<dbReference type="Pfam" id="PF00179">
    <property type="entry name" value="UQ_con"/>
    <property type="match status" value="1"/>
</dbReference>
<feature type="compositionally biased region" description="Basic and acidic residues" evidence="8">
    <location>
        <begin position="156"/>
        <end position="171"/>
    </location>
</feature>
<evidence type="ECO:0000256" key="6">
    <source>
        <dbReference type="PROSITE-ProRule" id="PRU10133"/>
    </source>
</evidence>
<dbReference type="FunFam" id="3.10.110.10:FF:000041">
    <property type="entry name" value="Ubiquitin-conjugating enzyme E2 T"/>
    <property type="match status" value="1"/>
</dbReference>
<dbReference type="EMBL" id="ADBJ01000002">
    <property type="protein sequence ID" value="EFA86646.1"/>
    <property type="molecule type" value="Genomic_DNA"/>
</dbReference>
<dbReference type="InterPro" id="IPR000608">
    <property type="entry name" value="UBC"/>
</dbReference>
<evidence type="ECO:0000256" key="5">
    <source>
        <dbReference type="ARBA" id="ARBA00022840"/>
    </source>
</evidence>
<dbReference type="GO" id="GO:0005524">
    <property type="term" value="F:ATP binding"/>
    <property type="evidence" value="ECO:0007669"/>
    <property type="project" value="UniProtKB-UniRule"/>
</dbReference>
<accession>D3AWH3</accession>
<feature type="domain" description="UBC core" evidence="9">
    <location>
        <begin position="7"/>
        <end position="157"/>
    </location>
</feature>
<keyword evidence="3 7" id="KW-0547">Nucleotide-binding</keyword>
<evidence type="ECO:0000256" key="4">
    <source>
        <dbReference type="ARBA" id="ARBA00022786"/>
    </source>
</evidence>
<evidence type="ECO:0000259" key="9">
    <source>
        <dbReference type="PROSITE" id="PS50127"/>
    </source>
</evidence>
<dbReference type="STRING" id="670386.D3AWH3"/>
<feature type="compositionally biased region" description="Acidic residues" evidence="8">
    <location>
        <begin position="261"/>
        <end position="273"/>
    </location>
</feature>
<dbReference type="FunCoup" id="D3AWH3">
    <property type="interactions" value="90"/>
</dbReference>
<dbReference type="OMA" id="DDPLVMC"/>
<feature type="active site" description="Glycyl thioester intermediate" evidence="6">
    <location>
        <position position="91"/>
    </location>
</feature>
<dbReference type="GeneID" id="31355981"/>
<dbReference type="PROSITE" id="PS00183">
    <property type="entry name" value="UBC_1"/>
    <property type="match status" value="1"/>
</dbReference>
<dbReference type="GO" id="GO:0061631">
    <property type="term" value="F:ubiquitin conjugating enzyme activity"/>
    <property type="evidence" value="ECO:0007669"/>
    <property type="project" value="UniProtKB-EC"/>
</dbReference>
<dbReference type="Proteomes" id="UP000001396">
    <property type="component" value="Unassembled WGS sequence"/>
</dbReference>